<reference evidence="4" key="2">
    <citation type="submission" date="2019-09" db="UniProtKB">
        <authorList>
            <consortium name="WormBaseParasite"/>
        </authorList>
    </citation>
    <scope>IDENTIFICATION</scope>
</reference>
<evidence type="ECO:0000259" key="1">
    <source>
        <dbReference type="Pfam" id="PF00017"/>
    </source>
</evidence>
<reference evidence="2 3" key="1">
    <citation type="submission" date="2018-11" db="EMBL/GenBank/DDBJ databases">
        <authorList>
            <consortium name="Pathogen Informatics"/>
        </authorList>
    </citation>
    <scope>NUCLEOTIDE SEQUENCE [LARGE SCALE GENOMIC DNA]</scope>
</reference>
<dbReference type="Pfam" id="PF00017">
    <property type="entry name" value="SH2"/>
    <property type="match status" value="1"/>
</dbReference>
<sequence>MAGRRVEYKTGLSPGLYLCRCVARHHIDIDFSLARSISIPTLVPKCIPSNFSPVISVGAGGFLVRLSSQGADAFALLVNTRNKIEKFLIRGAAEGTDGFLLAGRHFPSLQHIIDRSVVIAMGLKICEEERTDSRIWCRWQSGRDGDRKAIIEVRMKSMWS</sequence>
<evidence type="ECO:0000313" key="2">
    <source>
        <dbReference type="EMBL" id="VDP08404.1"/>
    </source>
</evidence>
<organism evidence="3 4">
    <name type="scientific">Heligmosomoides polygyrus</name>
    <name type="common">Parasitic roundworm</name>
    <dbReference type="NCBI Taxonomy" id="6339"/>
    <lineage>
        <taxon>Eukaryota</taxon>
        <taxon>Metazoa</taxon>
        <taxon>Ecdysozoa</taxon>
        <taxon>Nematoda</taxon>
        <taxon>Chromadorea</taxon>
        <taxon>Rhabditida</taxon>
        <taxon>Rhabditina</taxon>
        <taxon>Rhabditomorpha</taxon>
        <taxon>Strongyloidea</taxon>
        <taxon>Heligmosomidae</taxon>
        <taxon>Heligmosomoides</taxon>
    </lineage>
</organism>
<gene>
    <name evidence="2" type="ORF">HPBE_LOCUS17267</name>
</gene>
<dbReference type="Proteomes" id="UP000050761">
    <property type="component" value="Unassembled WGS sequence"/>
</dbReference>
<keyword evidence="3" id="KW-1185">Reference proteome</keyword>
<dbReference type="OrthoDB" id="1562946at2759"/>
<dbReference type="AlphaFoldDB" id="A0A183G6E5"/>
<proteinExistence type="predicted"/>
<dbReference type="EMBL" id="UZAH01029902">
    <property type="protein sequence ID" value="VDP08404.1"/>
    <property type="molecule type" value="Genomic_DNA"/>
</dbReference>
<dbReference type="InterPro" id="IPR036860">
    <property type="entry name" value="SH2_dom_sf"/>
</dbReference>
<dbReference type="Gene3D" id="3.30.505.10">
    <property type="entry name" value="SH2 domain"/>
    <property type="match status" value="1"/>
</dbReference>
<evidence type="ECO:0000313" key="4">
    <source>
        <dbReference type="WBParaSite" id="HPBE_0001726801-mRNA-1"/>
    </source>
</evidence>
<accession>A0A3P8BRR1</accession>
<accession>A0A183G6E5</accession>
<evidence type="ECO:0000313" key="3">
    <source>
        <dbReference type="Proteomes" id="UP000050761"/>
    </source>
</evidence>
<feature type="domain" description="SH2" evidence="1">
    <location>
        <begin position="59"/>
        <end position="114"/>
    </location>
</feature>
<dbReference type="InterPro" id="IPR000980">
    <property type="entry name" value="SH2"/>
</dbReference>
<protein>
    <submittedName>
        <fullName evidence="4">SH2 domain-containing protein</fullName>
    </submittedName>
</protein>
<dbReference type="WBParaSite" id="HPBE_0001726801-mRNA-1">
    <property type="protein sequence ID" value="HPBE_0001726801-mRNA-1"/>
    <property type="gene ID" value="HPBE_0001726801"/>
</dbReference>
<dbReference type="SUPFAM" id="SSF55550">
    <property type="entry name" value="SH2 domain"/>
    <property type="match status" value="1"/>
</dbReference>
<name>A0A183G6E5_HELPZ</name>
<dbReference type="CDD" id="cd00173">
    <property type="entry name" value="SH2"/>
    <property type="match status" value="1"/>
</dbReference>